<evidence type="ECO:0000313" key="4">
    <source>
        <dbReference type="EMBL" id="PWG82734.1"/>
    </source>
</evidence>
<evidence type="ECO:0000256" key="3">
    <source>
        <dbReference type="SAM" id="MobiDB-lite"/>
    </source>
</evidence>
<evidence type="ECO:0000256" key="1">
    <source>
        <dbReference type="ARBA" id="ARBA00022723"/>
    </source>
</evidence>
<keyword evidence="1" id="KW-0479">Metal-binding</keyword>
<dbReference type="PANTHER" id="PTHR42970:SF1">
    <property type="entry name" value="PECTATE LYASE C-RELATED"/>
    <property type="match status" value="1"/>
</dbReference>
<comment type="caution">
    <text evidence="4">The sequence shown here is derived from an EMBL/GenBank/DDBJ whole genome shotgun (WGS) entry which is preliminary data.</text>
</comment>
<feature type="region of interest" description="Disordered" evidence="3">
    <location>
        <begin position="382"/>
        <end position="411"/>
    </location>
</feature>
<dbReference type="EMBL" id="QEAS01000001">
    <property type="protein sequence ID" value="PWG82734.1"/>
    <property type="molecule type" value="Genomic_DNA"/>
</dbReference>
<dbReference type="AlphaFoldDB" id="A0A2U2PN57"/>
<dbReference type="InterPro" id="IPR052063">
    <property type="entry name" value="Polysaccharide_Lyase_1"/>
</dbReference>
<name>A0A2U2PN57_9SPHI</name>
<dbReference type="Proteomes" id="UP000245647">
    <property type="component" value="Unassembled WGS sequence"/>
</dbReference>
<dbReference type="InterPro" id="IPR012334">
    <property type="entry name" value="Pectin_lyas_fold"/>
</dbReference>
<organism evidence="4 5">
    <name type="scientific">Pararcticibacter amylolyticus</name>
    <dbReference type="NCBI Taxonomy" id="2173175"/>
    <lineage>
        <taxon>Bacteria</taxon>
        <taxon>Pseudomonadati</taxon>
        <taxon>Bacteroidota</taxon>
        <taxon>Sphingobacteriia</taxon>
        <taxon>Sphingobacteriales</taxon>
        <taxon>Sphingobacteriaceae</taxon>
        <taxon>Pararcticibacter</taxon>
    </lineage>
</organism>
<reference evidence="4 5" key="1">
    <citation type="submission" date="2018-04" db="EMBL/GenBank/DDBJ databases">
        <title>Pedobacter chongqingensis sp. nov., isolated from a rottenly hemp rope.</title>
        <authorList>
            <person name="Cai Y."/>
        </authorList>
    </citation>
    <scope>NUCLEOTIDE SEQUENCE [LARGE SCALE GENOMIC DNA]</scope>
    <source>
        <strain evidence="4 5">FJ4-8</strain>
    </source>
</reference>
<evidence type="ECO:0000256" key="2">
    <source>
        <dbReference type="ARBA" id="ARBA00023180"/>
    </source>
</evidence>
<keyword evidence="4" id="KW-0456">Lyase</keyword>
<feature type="compositionally biased region" description="Basic and acidic residues" evidence="3">
    <location>
        <begin position="387"/>
        <end position="401"/>
    </location>
</feature>
<dbReference type="PANTHER" id="PTHR42970">
    <property type="entry name" value="PECTATE LYASE C-RELATED"/>
    <property type="match status" value="1"/>
</dbReference>
<proteinExistence type="predicted"/>
<dbReference type="OrthoDB" id="8737820at2"/>
<dbReference type="GO" id="GO:0046872">
    <property type="term" value="F:metal ion binding"/>
    <property type="evidence" value="ECO:0007669"/>
    <property type="project" value="UniProtKB-KW"/>
</dbReference>
<sequence>MLLLGGASYPVCAQSPAAFPGAEGFGRHASGGRGGRVIYVSNLNDAGEGSLRKAIQAKGPRTIIFSVSGTIALEGPLDINNGDVTIAGQSAPGDGICIKNYPVSIKADNVIIRYMRFRMGDEKKVEADALGANKGNNNIIIDHCSMSWATDECASFYHNRNFTMQWCIIAESLNSSVHAKGEHGYGGIWGGEGASFHHNLIASHKSRTPRFSGSSTTPNSKDELVDFRNNVIYNWEINSVYGGERGRYNVVSNYFKAGPATLASKKQQILNPWSPYGQFYLCGNVLEGNKKVSKDNWTGVKADHPDSAKTEQAFTTEAVGCQDAAKAYASVLKLAGASFRRDKADVRLTEEVRTGSSAAGKLKNGIIDSPKDVEGWPELRSLPAPLDSDKDGIADEWEKKNNLNPSDPADAAGYTLSKEYTNIEVYLNSLVLK</sequence>
<gene>
    <name evidence="4" type="ORF">DDR33_00060</name>
</gene>
<accession>A0A2U2PN57</accession>
<dbReference type="SUPFAM" id="SSF51126">
    <property type="entry name" value="Pectin lyase-like"/>
    <property type="match status" value="1"/>
</dbReference>
<dbReference type="GO" id="GO:0016829">
    <property type="term" value="F:lyase activity"/>
    <property type="evidence" value="ECO:0007669"/>
    <property type="project" value="UniProtKB-KW"/>
</dbReference>
<dbReference type="Gene3D" id="2.160.20.10">
    <property type="entry name" value="Single-stranded right-handed beta-helix, Pectin lyase-like"/>
    <property type="match status" value="1"/>
</dbReference>
<evidence type="ECO:0000313" key="5">
    <source>
        <dbReference type="Proteomes" id="UP000245647"/>
    </source>
</evidence>
<dbReference type="InterPro" id="IPR011050">
    <property type="entry name" value="Pectin_lyase_fold/virulence"/>
</dbReference>
<keyword evidence="2" id="KW-0325">Glycoprotein</keyword>
<protein>
    <submittedName>
        <fullName evidence="4">Pectate lyase</fullName>
    </submittedName>
</protein>
<keyword evidence="5" id="KW-1185">Reference proteome</keyword>